<dbReference type="InterPro" id="IPR023854">
    <property type="entry name" value="PGA_deacetylase_PgaB"/>
</dbReference>
<evidence type="ECO:0000313" key="3">
    <source>
        <dbReference type="EMBL" id="MBP1474211.1"/>
    </source>
</evidence>
<dbReference type="NCBIfam" id="TIGR03938">
    <property type="entry name" value="deacetyl_PgaB"/>
    <property type="match status" value="1"/>
</dbReference>
<dbReference type="PANTHER" id="PTHR34216:SF7">
    <property type="entry name" value="POLY-BETA-1,6-N-ACETYL-D-GLUCOSAMINE N-DEACETYLASE"/>
    <property type="match status" value="1"/>
</dbReference>
<evidence type="ECO:0000259" key="2">
    <source>
        <dbReference type="PROSITE" id="PS51677"/>
    </source>
</evidence>
<gene>
    <name evidence="3" type="primary">pgaB</name>
    <name evidence="3" type="ORF">J7I44_07865</name>
</gene>
<dbReference type="InterPro" id="IPR051398">
    <property type="entry name" value="Polysacch_Deacetylase"/>
</dbReference>
<comment type="caution">
    <text evidence="3">The sequence shown here is derived from an EMBL/GenBank/DDBJ whole genome shotgun (WGS) entry which is preliminary data.</text>
</comment>
<accession>A0ABS4DME6</accession>
<dbReference type="Pfam" id="PF01522">
    <property type="entry name" value="Polysacc_deac_1"/>
    <property type="match status" value="1"/>
</dbReference>
<sequence>MRYLMLALLLLLAIPVHAGRLVILSYHDIHDAAQGPTTDPDATSLDHLVAHLEYLHANGWTAVSASQVRAAGQGGPALPDKAFLLTFDDGLESFYTRVYPLLQAYHYPALLALVTGWIETAPGDRLNYNGRDCDASCFVTWAQVRQMQRSGLVEIASHTHALHEGILGNPQGNLLPSAVTRRYDPSRGSYESEAAWHDRITGDLTRSVAAIREHTGVAPQAIVWPYGAFNRPGREIAAALGMEMSLTLGNAVPDPVRDHTLDRLLMGGDPGVADLAWQLLPSHPVEPRRVVQVDLDYVYDPDPAQRERNLSKLLDRIKRMDVDQVWLQAYADPDGDGVADALYFPNRHLPMRADLFGRVAWQLRTRAGVQVYAWMPSLALRPRADDPVAAWGLPGKGKDVARLDPSQPAVRAWVGDLYEDLAGHAAFAGLLFSDDTLLRDTDRLHDAPPPGPARTAWLVDYTHELVERARRWRPQLRTARNLFAAPVLDGKTEAWFAQSLPAFVAGYDEVGLMAMPQLDRARPDKGWFERLAGAVAAVPGAREKTMFELATRDWRTRQPIATATVLARMRLLQVHGALHLGYYPDDFPADHPQLERIRPGISSATYPYRGR</sequence>
<keyword evidence="4" id="KW-1185">Reference proteome</keyword>
<dbReference type="Gene3D" id="3.20.20.80">
    <property type="entry name" value="Glycosidases"/>
    <property type="match status" value="2"/>
</dbReference>
<dbReference type="PANTHER" id="PTHR34216">
    <property type="match status" value="1"/>
</dbReference>
<dbReference type="SUPFAM" id="SSF88713">
    <property type="entry name" value="Glycoside hydrolase/deacetylase"/>
    <property type="match status" value="1"/>
</dbReference>
<reference evidence="3 4" key="1">
    <citation type="submission" date="2021-04" db="EMBL/GenBank/DDBJ databases">
        <authorList>
            <person name="Huq M.A."/>
        </authorList>
    </citation>
    <scope>NUCLEOTIDE SEQUENCE [LARGE SCALE GENOMIC DNA]</scope>
    <source>
        <strain evidence="3 4">MAH-13</strain>
    </source>
</reference>
<evidence type="ECO:0000313" key="4">
    <source>
        <dbReference type="Proteomes" id="UP000823790"/>
    </source>
</evidence>
<organism evidence="3 4">
    <name type="scientific">Frateuria flava</name>
    <dbReference type="NCBI Taxonomy" id="2821489"/>
    <lineage>
        <taxon>Bacteria</taxon>
        <taxon>Pseudomonadati</taxon>
        <taxon>Pseudomonadota</taxon>
        <taxon>Gammaproteobacteria</taxon>
        <taxon>Lysobacterales</taxon>
        <taxon>Rhodanobacteraceae</taxon>
        <taxon>Frateuria</taxon>
    </lineage>
</organism>
<dbReference type="EMBL" id="JAGJRS010000016">
    <property type="protein sequence ID" value="MBP1474211.1"/>
    <property type="molecule type" value="Genomic_DNA"/>
</dbReference>
<proteinExistence type="predicted"/>
<dbReference type="PROSITE" id="PS51677">
    <property type="entry name" value="NODB"/>
    <property type="match status" value="1"/>
</dbReference>
<dbReference type="RefSeq" id="WP_209618581.1">
    <property type="nucleotide sequence ID" value="NZ_JAGJRS010000016.1"/>
</dbReference>
<keyword evidence="1" id="KW-0732">Signal</keyword>
<dbReference type="Gene3D" id="3.20.20.370">
    <property type="entry name" value="Glycoside hydrolase/deacetylase"/>
    <property type="match status" value="1"/>
</dbReference>
<dbReference type="InterPro" id="IPR032772">
    <property type="entry name" value="PGA_deacetylase_PgaB_C"/>
</dbReference>
<dbReference type="InterPro" id="IPR002509">
    <property type="entry name" value="NODB_dom"/>
</dbReference>
<evidence type="ECO:0000256" key="1">
    <source>
        <dbReference type="ARBA" id="ARBA00022729"/>
    </source>
</evidence>
<dbReference type="Pfam" id="PF14883">
    <property type="entry name" value="GHL13"/>
    <property type="match status" value="2"/>
</dbReference>
<dbReference type="Proteomes" id="UP000823790">
    <property type="component" value="Unassembled WGS sequence"/>
</dbReference>
<feature type="domain" description="NodB homology" evidence="2">
    <location>
        <begin position="81"/>
        <end position="325"/>
    </location>
</feature>
<dbReference type="InterPro" id="IPR011330">
    <property type="entry name" value="Glyco_hydro/deAcase_b/a-brl"/>
</dbReference>
<name>A0ABS4DME6_9GAMM</name>
<protein>
    <submittedName>
        <fullName evidence="3">Poly-beta-1,6-N-acetyl-D-glucosamine N-deacetylase PgaB</fullName>
    </submittedName>
</protein>